<evidence type="ECO:0000256" key="1">
    <source>
        <dbReference type="ARBA" id="ARBA00004123"/>
    </source>
</evidence>
<reference evidence="11 12" key="1">
    <citation type="submission" date="2020-02" db="EMBL/GenBank/DDBJ databases">
        <authorList>
            <person name="Ferguson B K."/>
        </authorList>
    </citation>
    <scope>NUCLEOTIDE SEQUENCE [LARGE SCALE GENOMIC DNA]</scope>
</reference>
<feature type="domain" description="C2H2-type" evidence="10">
    <location>
        <begin position="36"/>
        <end position="64"/>
    </location>
</feature>
<dbReference type="PROSITE" id="PS00028">
    <property type="entry name" value="ZINC_FINGER_C2H2_1"/>
    <property type="match status" value="7"/>
</dbReference>
<organism evidence="11 12">
    <name type="scientific">Trichogramma brassicae</name>
    <dbReference type="NCBI Taxonomy" id="86971"/>
    <lineage>
        <taxon>Eukaryota</taxon>
        <taxon>Metazoa</taxon>
        <taxon>Ecdysozoa</taxon>
        <taxon>Arthropoda</taxon>
        <taxon>Hexapoda</taxon>
        <taxon>Insecta</taxon>
        <taxon>Pterygota</taxon>
        <taxon>Neoptera</taxon>
        <taxon>Endopterygota</taxon>
        <taxon>Hymenoptera</taxon>
        <taxon>Apocrita</taxon>
        <taxon>Proctotrupomorpha</taxon>
        <taxon>Chalcidoidea</taxon>
        <taxon>Trichogrammatidae</taxon>
        <taxon>Trichogramma</taxon>
    </lineage>
</organism>
<feature type="domain" description="C2H2-type" evidence="10">
    <location>
        <begin position="380"/>
        <end position="408"/>
    </location>
</feature>
<evidence type="ECO:0000256" key="5">
    <source>
        <dbReference type="ARBA" id="ARBA00022833"/>
    </source>
</evidence>
<proteinExistence type="predicted"/>
<comment type="subcellular location">
    <subcellularLocation>
        <location evidence="1">Nucleus</location>
    </subcellularLocation>
</comment>
<feature type="domain" description="C2H2-type" evidence="10">
    <location>
        <begin position="409"/>
        <end position="427"/>
    </location>
</feature>
<dbReference type="GO" id="GO:0000978">
    <property type="term" value="F:RNA polymerase II cis-regulatory region sequence-specific DNA binding"/>
    <property type="evidence" value="ECO:0007669"/>
    <property type="project" value="TreeGrafter"/>
</dbReference>
<dbReference type="Pfam" id="PF00096">
    <property type="entry name" value="zf-C2H2"/>
    <property type="match status" value="6"/>
</dbReference>
<evidence type="ECO:0000313" key="11">
    <source>
        <dbReference type="EMBL" id="CAB0044921.1"/>
    </source>
</evidence>
<keyword evidence="5" id="KW-0862">Zinc</keyword>
<dbReference type="InterPro" id="IPR003604">
    <property type="entry name" value="Matrin/U1-like-C_Znf_C2H2"/>
</dbReference>
<evidence type="ECO:0000256" key="7">
    <source>
        <dbReference type="ARBA" id="ARBA00023242"/>
    </source>
</evidence>
<dbReference type="PANTHER" id="PTHR24404">
    <property type="entry name" value="ZINC FINGER PROTEIN"/>
    <property type="match status" value="1"/>
</dbReference>
<dbReference type="EMBL" id="CADCXV010001505">
    <property type="protein sequence ID" value="CAB0044921.1"/>
    <property type="molecule type" value="Genomic_DNA"/>
</dbReference>
<dbReference type="AlphaFoldDB" id="A0A6H5J8K8"/>
<protein>
    <recommendedName>
        <fullName evidence="10">C2H2-type domain-containing protein</fullName>
    </recommendedName>
</protein>
<dbReference type="SMART" id="SM00451">
    <property type="entry name" value="ZnF_U1"/>
    <property type="match status" value="6"/>
</dbReference>
<dbReference type="OrthoDB" id="8922241at2759"/>
<feature type="domain" description="C2H2-type" evidence="10">
    <location>
        <begin position="264"/>
        <end position="292"/>
    </location>
</feature>
<evidence type="ECO:0000256" key="4">
    <source>
        <dbReference type="ARBA" id="ARBA00022771"/>
    </source>
</evidence>
<dbReference type="PANTHER" id="PTHR24404:SF114">
    <property type="entry name" value="KLUMPFUSS, ISOFORM B-RELATED"/>
    <property type="match status" value="1"/>
</dbReference>
<dbReference type="Gene3D" id="3.30.160.60">
    <property type="entry name" value="Classic Zinc Finger"/>
    <property type="match status" value="7"/>
</dbReference>
<dbReference type="InterPro" id="IPR036236">
    <property type="entry name" value="Znf_C2H2_sf"/>
</dbReference>
<feature type="compositionally biased region" description="Low complexity" evidence="9">
    <location>
        <begin position="227"/>
        <end position="240"/>
    </location>
</feature>
<dbReference type="SUPFAM" id="SSF57667">
    <property type="entry name" value="beta-beta-alpha zinc fingers"/>
    <property type="match status" value="4"/>
</dbReference>
<keyword evidence="6" id="KW-0238">DNA-binding</keyword>
<keyword evidence="4 8" id="KW-0863">Zinc-finger</keyword>
<dbReference type="GO" id="GO:0008270">
    <property type="term" value="F:zinc ion binding"/>
    <property type="evidence" value="ECO:0007669"/>
    <property type="project" value="UniProtKB-KW"/>
</dbReference>
<feature type="domain" description="C2H2-type" evidence="10">
    <location>
        <begin position="322"/>
        <end position="350"/>
    </location>
</feature>
<dbReference type="PROSITE" id="PS50157">
    <property type="entry name" value="ZINC_FINGER_C2H2_2"/>
    <property type="match status" value="8"/>
</dbReference>
<accession>A0A6H5J8K8</accession>
<keyword evidence="3" id="KW-0677">Repeat</keyword>
<evidence type="ECO:0000256" key="8">
    <source>
        <dbReference type="PROSITE-ProRule" id="PRU00042"/>
    </source>
</evidence>
<evidence type="ECO:0000256" key="6">
    <source>
        <dbReference type="ARBA" id="ARBA00023125"/>
    </source>
</evidence>
<dbReference type="GO" id="GO:0006357">
    <property type="term" value="P:regulation of transcription by RNA polymerase II"/>
    <property type="evidence" value="ECO:0007669"/>
    <property type="project" value="TreeGrafter"/>
</dbReference>
<evidence type="ECO:0000256" key="3">
    <source>
        <dbReference type="ARBA" id="ARBA00022737"/>
    </source>
</evidence>
<name>A0A6H5J8K8_9HYME</name>
<keyword evidence="2" id="KW-0479">Metal-binding</keyword>
<gene>
    <name evidence="11" type="ORF">TBRA_LOCUS16488</name>
</gene>
<feature type="domain" description="C2H2-type" evidence="10">
    <location>
        <begin position="7"/>
        <end position="35"/>
    </location>
</feature>
<dbReference type="Proteomes" id="UP000479190">
    <property type="component" value="Unassembled WGS sequence"/>
</dbReference>
<keyword evidence="12" id="KW-1185">Reference proteome</keyword>
<feature type="compositionally biased region" description="Basic and acidic residues" evidence="9">
    <location>
        <begin position="206"/>
        <end position="219"/>
    </location>
</feature>
<evidence type="ECO:0000256" key="2">
    <source>
        <dbReference type="ARBA" id="ARBA00022723"/>
    </source>
</evidence>
<dbReference type="SMART" id="SM00355">
    <property type="entry name" value="ZnF_C2H2"/>
    <property type="match status" value="8"/>
</dbReference>
<evidence type="ECO:0000259" key="10">
    <source>
        <dbReference type="PROSITE" id="PS50157"/>
    </source>
</evidence>
<feature type="non-terminal residue" evidence="11">
    <location>
        <position position="1"/>
    </location>
</feature>
<evidence type="ECO:0000313" key="12">
    <source>
        <dbReference type="Proteomes" id="UP000479190"/>
    </source>
</evidence>
<dbReference type="InterPro" id="IPR050589">
    <property type="entry name" value="Ikaros_C2H2-ZF"/>
</dbReference>
<feature type="region of interest" description="Disordered" evidence="9">
    <location>
        <begin position="192"/>
        <end position="240"/>
    </location>
</feature>
<dbReference type="InterPro" id="IPR013087">
    <property type="entry name" value="Znf_C2H2_type"/>
</dbReference>
<evidence type="ECO:0000256" key="9">
    <source>
        <dbReference type="SAM" id="MobiDB-lite"/>
    </source>
</evidence>
<dbReference type="FunFam" id="3.30.160.60:FF:000100">
    <property type="entry name" value="Zinc finger 45-like"/>
    <property type="match status" value="3"/>
</dbReference>
<keyword evidence="7" id="KW-0539">Nucleus</keyword>
<dbReference type="GO" id="GO:0003700">
    <property type="term" value="F:DNA-binding transcription factor activity"/>
    <property type="evidence" value="ECO:0007669"/>
    <property type="project" value="TreeGrafter"/>
</dbReference>
<sequence length="1007" mass="115151">HDRSKPFECEICHKLFGQKRNLEDHISTIHYRSKPFDCNQCRKSYGLKRTLKFHIHSVHDRSKLFECQQRRRRRLFHHELRDLRQLPIKSQEDNSKTHGAFSLSVMRPPCPRAREYMLLLLLLRSVCARARTRCTRSILQNLISESAAERYIIKCSDPNLASDNSRARDTAHTYIRAATACVSVKLSRKHLSKSTKKAPRPLLLQPEKKEEERDGETKKSRAYPSMYSSSSSGSGTYRTRACPRESSSNFACTAEEIHNRSKPFECDICHKSFGYQNKLKRHISAVHDRKKTFECDICHKSFGLRCNFKRHMNEVHDRRQPFECDICHKSFGQTSNFKKHISTVHDLNKPFECDICHKSFGQKVTLKSHISGVHDQSKPFECEICHKSFRQKFILKSHISAVHERSKPFECEMCHKSFGDPSNLKKHINGQSPRSWRCSTSTVATATRARCENARSALASSTTRSCSYVYICIYKCHAESTSHRHRNVERASSCTFYIPYSDRHSASVENVYTYIVIELAHEESRLVLTCACACADPIKASAGVWGHTHVVTIRIHARHERVYAYGGGEQVGNNRRGPILTPGTPYIAVYVCLLHSRAQSCTLGYVYVYSAYPLPPPPSALHPSCAALEEHPLAMKMRHIEKRIFIYQIMCIRYIRSRAEVSNAIVLYTSSFRQKQNFLQVSKSLIFYGVDQQGNYLYVKFQRKAEKQSELILLLSLDEGSTDYELPEHPNTVIKQDKDGWSARGLTITVVEKDKRVRITYNGLLRKGTRTKGDENESVDEELEHVRLNFIFIASTKPCLSRSSIGTCCINALRKYRPHDRAQVDQYGSMMGLVRFHDNTSQELFIRGMRQFYVGELKSSMSRTKISLIGVDEIGNIFYNSSEDQTSDLKVKHVFGGYPWNLQTTLMTIIMELNGVVGIGLLEINDRYDGTCPIELPLSVDSIVEDPLAAPLSDDYNMAYVLDLNNPICKDETIAGSKVAALAQLMSLKSTKVRFWRAAKHRARIDG</sequence>
<feature type="domain" description="C2H2-type" evidence="10">
    <location>
        <begin position="351"/>
        <end position="379"/>
    </location>
</feature>
<feature type="domain" description="C2H2-type" evidence="10">
    <location>
        <begin position="293"/>
        <end position="321"/>
    </location>
</feature>
<dbReference type="GO" id="GO:0005634">
    <property type="term" value="C:nucleus"/>
    <property type="evidence" value="ECO:0007669"/>
    <property type="project" value="UniProtKB-SubCell"/>
</dbReference>